<organism evidence="8 9">
    <name type="scientific">Streptomyces mexicanus</name>
    <dbReference type="NCBI Taxonomy" id="178566"/>
    <lineage>
        <taxon>Bacteria</taxon>
        <taxon>Bacillati</taxon>
        <taxon>Actinomycetota</taxon>
        <taxon>Actinomycetes</taxon>
        <taxon>Kitasatosporales</taxon>
        <taxon>Streptomycetaceae</taxon>
        <taxon>Streptomyces</taxon>
    </lineage>
</organism>
<sequence>MDLLPSVDQTEIVTSVAELLREQASLDFVREYVAPGDLSGLWAQLAELGLFGLGIDPGRGGVGLGLAEEVLTFREIGRALTPGPLLGTVLAAHLAEEAGDDALTERIASGAARVALAEPYRDPTAMSGSVVSGTFRVTDLSGADLVLAVTPDGAAILDAAAVEVRSSPTMDPTTEIGVGVIESGTALCSAATSRTWWRGCALTAALSTGIAEATRDQSVAYAKLREQFGRPIGTFQAVKHRCADMAVRAESAYFQTVFAALAWSSGDPNGTHHLASARIVSTDASRSNSADNIQNHGAMGFSQEVDAHLFAQRSLVLETTLGTERWQLEHIASAQRVEW</sequence>
<evidence type="ECO:0000256" key="2">
    <source>
        <dbReference type="ARBA" id="ARBA00009347"/>
    </source>
</evidence>
<feature type="domain" description="Acyl-CoA dehydrogenase/oxidase N-terminal" evidence="7">
    <location>
        <begin position="8"/>
        <end position="110"/>
    </location>
</feature>
<evidence type="ECO:0000256" key="5">
    <source>
        <dbReference type="ARBA" id="ARBA00023002"/>
    </source>
</evidence>
<keyword evidence="5" id="KW-0560">Oxidoreductase</keyword>
<comment type="similarity">
    <text evidence="2">Belongs to the acyl-CoA dehydrogenase family.</text>
</comment>
<dbReference type="InterPro" id="IPR009100">
    <property type="entry name" value="AcylCoA_DH/oxidase_NM_dom_sf"/>
</dbReference>
<dbReference type="PANTHER" id="PTHR43884">
    <property type="entry name" value="ACYL-COA DEHYDROGENASE"/>
    <property type="match status" value="1"/>
</dbReference>
<dbReference type="SUPFAM" id="SSF56645">
    <property type="entry name" value="Acyl-CoA dehydrogenase NM domain-like"/>
    <property type="match status" value="1"/>
</dbReference>
<dbReference type="InterPro" id="IPR036250">
    <property type="entry name" value="AcylCo_DH-like_C"/>
</dbReference>
<evidence type="ECO:0000259" key="6">
    <source>
        <dbReference type="Pfam" id="PF00441"/>
    </source>
</evidence>
<evidence type="ECO:0000256" key="1">
    <source>
        <dbReference type="ARBA" id="ARBA00001974"/>
    </source>
</evidence>
<evidence type="ECO:0000256" key="4">
    <source>
        <dbReference type="ARBA" id="ARBA00022827"/>
    </source>
</evidence>
<dbReference type="GO" id="GO:0003995">
    <property type="term" value="F:acyl-CoA dehydrogenase activity"/>
    <property type="evidence" value="ECO:0007669"/>
    <property type="project" value="TreeGrafter"/>
</dbReference>
<proteinExistence type="inferred from homology"/>
<evidence type="ECO:0000313" key="8">
    <source>
        <dbReference type="EMBL" id="MBC2864966.1"/>
    </source>
</evidence>
<keyword evidence="4" id="KW-0274">FAD</keyword>
<accession>A0A7X1HXY1</accession>
<gene>
    <name evidence="8" type="ORF">H1R13_08120</name>
</gene>
<reference evidence="8 9" key="1">
    <citation type="submission" date="2020-08" db="EMBL/GenBank/DDBJ databases">
        <title>Whole-Genome Sequence of French Clinical Streptomyces mexicanus Strain Q0842.</title>
        <authorList>
            <person name="Boxberger M."/>
            <person name="La Scola B."/>
        </authorList>
    </citation>
    <scope>NUCLEOTIDE SEQUENCE [LARGE SCALE GENOMIC DNA]</scope>
    <source>
        <strain evidence="8 9">Marseille-Q0842</strain>
    </source>
</reference>
<name>A0A7X1HXY1_9ACTN</name>
<dbReference type="InterPro" id="IPR037069">
    <property type="entry name" value="AcylCoA_DH/ox_N_sf"/>
</dbReference>
<dbReference type="PANTHER" id="PTHR43884:SF20">
    <property type="entry name" value="ACYL-COA DEHYDROGENASE FADE28"/>
    <property type="match status" value="1"/>
</dbReference>
<dbReference type="InterPro" id="IPR009075">
    <property type="entry name" value="AcylCo_DH/oxidase_C"/>
</dbReference>
<comment type="caution">
    <text evidence="8">The sequence shown here is derived from an EMBL/GenBank/DDBJ whole genome shotgun (WGS) entry which is preliminary data.</text>
</comment>
<evidence type="ECO:0000313" key="9">
    <source>
        <dbReference type="Proteomes" id="UP000517694"/>
    </source>
</evidence>
<dbReference type="InterPro" id="IPR013786">
    <property type="entry name" value="AcylCoA_DH/ox_N"/>
</dbReference>
<dbReference type="OrthoDB" id="8677713at2"/>
<protein>
    <submittedName>
        <fullName evidence="8">Acyl-CoA/acyl-ACP dehydrogenase</fullName>
    </submittedName>
</protein>
<comment type="cofactor">
    <cofactor evidence="1">
        <name>FAD</name>
        <dbReference type="ChEBI" id="CHEBI:57692"/>
    </cofactor>
</comment>
<dbReference type="AlphaFoldDB" id="A0A7X1HXY1"/>
<dbReference type="GO" id="GO:0050660">
    <property type="term" value="F:flavin adenine dinucleotide binding"/>
    <property type="evidence" value="ECO:0007669"/>
    <property type="project" value="InterPro"/>
</dbReference>
<dbReference type="Gene3D" id="1.20.140.10">
    <property type="entry name" value="Butyryl-CoA Dehydrogenase, subunit A, domain 3"/>
    <property type="match status" value="1"/>
</dbReference>
<evidence type="ECO:0000259" key="7">
    <source>
        <dbReference type="Pfam" id="PF02771"/>
    </source>
</evidence>
<dbReference type="Pfam" id="PF02771">
    <property type="entry name" value="Acyl-CoA_dh_N"/>
    <property type="match status" value="1"/>
</dbReference>
<dbReference type="Pfam" id="PF00441">
    <property type="entry name" value="Acyl-CoA_dh_1"/>
    <property type="match status" value="1"/>
</dbReference>
<feature type="domain" description="Acyl-CoA dehydrogenase/oxidase C-terminal" evidence="6">
    <location>
        <begin position="202"/>
        <end position="333"/>
    </location>
</feature>
<dbReference type="Proteomes" id="UP000517694">
    <property type="component" value="Unassembled WGS sequence"/>
</dbReference>
<keyword evidence="3" id="KW-0285">Flavoprotein</keyword>
<dbReference type="RefSeq" id="WP_159663469.1">
    <property type="nucleotide sequence ID" value="NZ_JACMHY010000002.1"/>
</dbReference>
<keyword evidence="9" id="KW-1185">Reference proteome</keyword>
<evidence type="ECO:0000256" key="3">
    <source>
        <dbReference type="ARBA" id="ARBA00022630"/>
    </source>
</evidence>
<dbReference type="EMBL" id="JACMHY010000002">
    <property type="protein sequence ID" value="MBC2864966.1"/>
    <property type="molecule type" value="Genomic_DNA"/>
</dbReference>
<dbReference type="Gene3D" id="1.10.540.10">
    <property type="entry name" value="Acyl-CoA dehydrogenase/oxidase, N-terminal domain"/>
    <property type="match status" value="1"/>
</dbReference>
<dbReference type="SUPFAM" id="SSF47203">
    <property type="entry name" value="Acyl-CoA dehydrogenase C-terminal domain-like"/>
    <property type="match status" value="1"/>
</dbReference>